<reference evidence="1 2" key="1">
    <citation type="journal article" date="2016" name="Sci. Rep.">
        <title>The genome sequence of the outbreeding globe artichoke constructed de novo incorporating a phase-aware low-pass sequencing strategy of F1 progeny.</title>
        <authorList>
            <person name="Scaglione D."/>
            <person name="Reyes-Chin-Wo S."/>
            <person name="Acquadro A."/>
            <person name="Froenicke L."/>
            <person name="Portis E."/>
            <person name="Beitel C."/>
            <person name="Tirone M."/>
            <person name="Mauro R."/>
            <person name="Lo Monaco A."/>
            <person name="Mauromicale G."/>
            <person name="Faccioli P."/>
            <person name="Cattivelli L."/>
            <person name="Rieseberg L."/>
            <person name="Michelmore R."/>
            <person name="Lanteri S."/>
        </authorList>
    </citation>
    <scope>NUCLEOTIDE SEQUENCE [LARGE SCALE GENOMIC DNA]</scope>
    <source>
        <strain evidence="1">2C</strain>
    </source>
</reference>
<feature type="non-terminal residue" evidence="1">
    <location>
        <position position="102"/>
    </location>
</feature>
<evidence type="ECO:0000313" key="2">
    <source>
        <dbReference type="Proteomes" id="UP000243975"/>
    </source>
</evidence>
<dbReference type="Proteomes" id="UP000243975">
    <property type="component" value="Unassembled WGS sequence"/>
</dbReference>
<gene>
    <name evidence="1" type="ORF">Ccrd_001222</name>
</gene>
<dbReference type="EMBL" id="LEKV01004252">
    <property type="protein sequence ID" value="KVH96696.1"/>
    <property type="molecule type" value="Genomic_DNA"/>
</dbReference>
<evidence type="ECO:0000313" key="1">
    <source>
        <dbReference type="EMBL" id="KVH96696.1"/>
    </source>
</evidence>
<dbReference type="AlphaFoldDB" id="A0A103XTN8"/>
<sequence>GYCDVCNLQQESLWFSSVSDNPISHLPIISTLESLISLSIQPQVVKLVTTELQVVLVVVVEAEAKSPVVCPLQELAVAMSLKVTRATHLPTPYRLPFLLFTY</sequence>
<name>A0A103XTN8_CYNCS</name>
<protein>
    <submittedName>
        <fullName evidence="1">Uncharacterized protein</fullName>
    </submittedName>
</protein>
<keyword evidence="2" id="KW-1185">Reference proteome</keyword>
<comment type="caution">
    <text evidence="1">The sequence shown here is derived from an EMBL/GenBank/DDBJ whole genome shotgun (WGS) entry which is preliminary data.</text>
</comment>
<dbReference type="Gramene" id="KVH96696">
    <property type="protein sequence ID" value="KVH96696"/>
    <property type="gene ID" value="Ccrd_001222"/>
</dbReference>
<organism evidence="1 2">
    <name type="scientific">Cynara cardunculus var. scolymus</name>
    <name type="common">Globe artichoke</name>
    <name type="synonym">Cynara scolymus</name>
    <dbReference type="NCBI Taxonomy" id="59895"/>
    <lineage>
        <taxon>Eukaryota</taxon>
        <taxon>Viridiplantae</taxon>
        <taxon>Streptophyta</taxon>
        <taxon>Embryophyta</taxon>
        <taxon>Tracheophyta</taxon>
        <taxon>Spermatophyta</taxon>
        <taxon>Magnoliopsida</taxon>
        <taxon>eudicotyledons</taxon>
        <taxon>Gunneridae</taxon>
        <taxon>Pentapetalae</taxon>
        <taxon>asterids</taxon>
        <taxon>campanulids</taxon>
        <taxon>Asterales</taxon>
        <taxon>Asteraceae</taxon>
        <taxon>Carduoideae</taxon>
        <taxon>Cardueae</taxon>
        <taxon>Carduinae</taxon>
        <taxon>Cynara</taxon>
    </lineage>
</organism>
<accession>A0A103XTN8</accession>
<proteinExistence type="predicted"/>